<feature type="non-terminal residue" evidence="1">
    <location>
        <position position="1"/>
    </location>
</feature>
<protein>
    <submittedName>
        <fullName evidence="1">Uncharacterized protein</fullName>
    </submittedName>
</protein>
<name>A0AAV8V6H2_9CUCU</name>
<dbReference type="Proteomes" id="UP001159042">
    <property type="component" value="Unassembled WGS sequence"/>
</dbReference>
<sequence length="146" mass="16147">QQKENTTIEDVLAKYVKGEYKFTVGQTVNAYNPVESKDLAYKVHQIDSNCLGITTAAFETIVLECQGKKPEKPGCFSVFTPRTSPKTKTMGATVESKRHCVRTIGAFCVGIFTPLTWTILFDCLPSSVIVPQYGIDVPRNGPPDRQ</sequence>
<proteinExistence type="predicted"/>
<dbReference type="AlphaFoldDB" id="A0AAV8V6H2"/>
<accession>A0AAV8V6H2</accession>
<evidence type="ECO:0000313" key="1">
    <source>
        <dbReference type="EMBL" id="KAJ8909753.1"/>
    </source>
</evidence>
<reference evidence="1 2" key="1">
    <citation type="journal article" date="2023" name="Insect Mol. Biol.">
        <title>Genome sequencing provides insights into the evolution of gene families encoding plant cell wall-degrading enzymes in longhorned beetles.</title>
        <authorList>
            <person name="Shin N.R."/>
            <person name="Okamura Y."/>
            <person name="Kirsch R."/>
            <person name="Pauchet Y."/>
        </authorList>
    </citation>
    <scope>NUCLEOTIDE SEQUENCE [LARGE SCALE GENOMIC DNA]</scope>
    <source>
        <strain evidence="1">EAD_L_NR</strain>
    </source>
</reference>
<comment type="caution">
    <text evidence="1">The sequence shown here is derived from an EMBL/GenBank/DDBJ whole genome shotgun (WGS) entry which is preliminary data.</text>
</comment>
<keyword evidence="2" id="KW-1185">Reference proteome</keyword>
<gene>
    <name evidence="1" type="ORF">NQ315_014363</name>
</gene>
<dbReference type="EMBL" id="JANEYG010000421">
    <property type="protein sequence ID" value="KAJ8909753.1"/>
    <property type="molecule type" value="Genomic_DNA"/>
</dbReference>
<organism evidence="1 2">
    <name type="scientific">Exocentrus adspersus</name>
    <dbReference type="NCBI Taxonomy" id="1586481"/>
    <lineage>
        <taxon>Eukaryota</taxon>
        <taxon>Metazoa</taxon>
        <taxon>Ecdysozoa</taxon>
        <taxon>Arthropoda</taxon>
        <taxon>Hexapoda</taxon>
        <taxon>Insecta</taxon>
        <taxon>Pterygota</taxon>
        <taxon>Neoptera</taxon>
        <taxon>Endopterygota</taxon>
        <taxon>Coleoptera</taxon>
        <taxon>Polyphaga</taxon>
        <taxon>Cucujiformia</taxon>
        <taxon>Chrysomeloidea</taxon>
        <taxon>Cerambycidae</taxon>
        <taxon>Lamiinae</taxon>
        <taxon>Acanthocinini</taxon>
        <taxon>Exocentrus</taxon>
    </lineage>
</organism>
<evidence type="ECO:0000313" key="2">
    <source>
        <dbReference type="Proteomes" id="UP001159042"/>
    </source>
</evidence>